<evidence type="ECO:0000313" key="1">
    <source>
        <dbReference type="EMBL" id="KAH7924299.1"/>
    </source>
</evidence>
<protein>
    <submittedName>
        <fullName evidence="1">Uncharacterized protein</fullName>
    </submittedName>
</protein>
<sequence length="565" mass="61377">MYRGSAVFDGQELPPLRRLKPLPKRRRTSDVAHSADDIVSPMEAMLGAETIAEELIAHADSLSSQMALQSYYSSILSGAHGLLSNNGTAGENLLVSGNQGIDLSTAYLRFAEGRERADEDRGDGDYVDHLQQPGNTKKRKVPANAPGSMNGREVSLNTGGEDEVLDGFDAGLTSGRPDQNLDDPVAPLSSLSNTPRKGKITLATLAGLQHKEMLKHRKRQLAAVLGALSLGDTLALDQALSSHLPFMNSTFASDAFPPKIRLSRRRGPRLARAAKARTSVSSPRFRSRANLAFPTTQFTFVWHSATSDRLAATKEEVTLLRSRFEEELARQAAKAAQAAAEAKQAVLAASKAVKSKRTAKGQQRARASAPTGGDPLAEFLDQSGTKTRGSKKKKRNALAIASNPHHRKNYVPSRLPSSGQANAAQVTQNAQNLLSPLPLRFLTAEIPPRRRKKSLATVPASQIISPADEWICPRCEYSLFYGESAEYRRAVRSRKQILRRRRRAQERAAGGLSAPKIPPKAPSEDEDYDDDFEPSPAPSPVVSKQAGWKEGPDIRAKGQERLRAG</sequence>
<accession>A0ACB8BF47</accession>
<organism evidence="1 2">
    <name type="scientific">Leucogyrophana mollusca</name>
    <dbReference type="NCBI Taxonomy" id="85980"/>
    <lineage>
        <taxon>Eukaryota</taxon>
        <taxon>Fungi</taxon>
        <taxon>Dikarya</taxon>
        <taxon>Basidiomycota</taxon>
        <taxon>Agaricomycotina</taxon>
        <taxon>Agaricomycetes</taxon>
        <taxon>Agaricomycetidae</taxon>
        <taxon>Boletales</taxon>
        <taxon>Boletales incertae sedis</taxon>
        <taxon>Leucogyrophana</taxon>
    </lineage>
</organism>
<keyword evidence="2" id="KW-1185">Reference proteome</keyword>
<reference evidence="1" key="1">
    <citation type="journal article" date="2021" name="New Phytol.">
        <title>Evolutionary innovations through gain and loss of genes in the ectomycorrhizal Boletales.</title>
        <authorList>
            <person name="Wu G."/>
            <person name="Miyauchi S."/>
            <person name="Morin E."/>
            <person name="Kuo A."/>
            <person name="Drula E."/>
            <person name="Varga T."/>
            <person name="Kohler A."/>
            <person name="Feng B."/>
            <person name="Cao Y."/>
            <person name="Lipzen A."/>
            <person name="Daum C."/>
            <person name="Hundley H."/>
            <person name="Pangilinan J."/>
            <person name="Johnson J."/>
            <person name="Barry K."/>
            <person name="LaButti K."/>
            <person name="Ng V."/>
            <person name="Ahrendt S."/>
            <person name="Min B."/>
            <person name="Choi I.G."/>
            <person name="Park H."/>
            <person name="Plett J.M."/>
            <person name="Magnuson J."/>
            <person name="Spatafora J.W."/>
            <person name="Nagy L.G."/>
            <person name="Henrissat B."/>
            <person name="Grigoriev I.V."/>
            <person name="Yang Z.L."/>
            <person name="Xu J."/>
            <person name="Martin F.M."/>
        </authorList>
    </citation>
    <scope>NUCLEOTIDE SEQUENCE</scope>
    <source>
        <strain evidence="1">KUC20120723A-06</strain>
    </source>
</reference>
<comment type="caution">
    <text evidence="1">The sequence shown here is derived from an EMBL/GenBank/DDBJ whole genome shotgun (WGS) entry which is preliminary data.</text>
</comment>
<evidence type="ECO:0000313" key="2">
    <source>
        <dbReference type="Proteomes" id="UP000790709"/>
    </source>
</evidence>
<dbReference type="EMBL" id="MU266428">
    <property type="protein sequence ID" value="KAH7924299.1"/>
    <property type="molecule type" value="Genomic_DNA"/>
</dbReference>
<proteinExistence type="predicted"/>
<name>A0ACB8BF47_9AGAM</name>
<dbReference type="Proteomes" id="UP000790709">
    <property type="component" value="Unassembled WGS sequence"/>
</dbReference>
<gene>
    <name evidence="1" type="ORF">BV22DRAFT_1196032</name>
</gene>